<dbReference type="EMBL" id="JAIWYP010000005">
    <property type="protein sequence ID" value="KAH3827994.1"/>
    <property type="molecule type" value="Genomic_DNA"/>
</dbReference>
<evidence type="ECO:0000313" key="4">
    <source>
        <dbReference type="EMBL" id="KAH3827994.1"/>
    </source>
</evidence>
<evidence type="ECO:0000313" key="5">
    <source>
        <dbReference type="Proteomes" id="UP000828390"/>
    </source>
</evidence>
<protein>
    <recommendedName>
        <fullName evidence="3">Fibrinogen C-terminal domain-containing protein</fullName>
    </recommendedName>
</protein>
<dbReference type="InterPro" id="IPR002181">
    <property type="entry name" value="Fibrinogen_a/b/g_C_dom"/>
</dbReference>
<dbReference type="NCBIfam" id="NF040941">
    <property type="entry name" value="GGGWT_bact"/>
    <property type="match status" value="1"/>
</dbReference>
<dbReference type="InterPro" id="IPR036056">
    <property type="entry name" value="Fibrinogen-like_C"/>
</dbReference>
<dbReference type="AlphaFoldDB" id="A0A9D4H234"/>
<dbReference type="SUPFAM" id="SSF56496">
    <property type="entry name" value="Fibrinogen C-terminal domain-like"/>
    <property type="match status" value="1"/>
</dbReference>
<dbReference type="FunFam" id="3.90.215.10:FF:000001">
    <property type="entry name" value="Tenascin isoform 1"/>
    <property type="match status" value="1"/>
</dbReference>
<dbReference type="PROSITE" id="PS51406">
    <property type="entry name" value="FIBRINOGEN_C_2"/>
    <property type="match status" value="1"/>
</dbReference>
<proteinExistence type="predicted"/>
<evidence type="ECO:0000259" key="3">
    <source>
        <dbReference type="PROSITE" id="PS51406"/>
    </source>
</evidence>
<keyword evidence="2" id="KW-0732">Signal</keyword>
<evidence type="ECO:0000256" key="1">
    <source>
        <dbReference type="ARBA" id="ARBA00023157"/>
    </source>
</evidence>
<dbReference type="SMART" id="SM00186">
    <property type="entry name" value="FBG"/>
    <property type="match status" value="1"/>
</dbReference>
<accession>A0A9D4H234</accession>
<organism evidence="4 5">
    <name type="scientific">Dreissena polymorpha</name>
    <name type="common">Zebra mussel</name>
    <name type="synonym">Mytilus polymorpha</name>
    <dbReference type="NCBI Taxonomy" id="45954"/>
    <lineage>
        <taxon>Eukaryota</taxon>
        <taxon>Metazoa</taxon>
        <taxon>Spiralia</taxon>
        <taxon>Lophotrochozoa</taxon>
        <taxon>Mollusca</taxon>
        <taxon>Bivalvia</taxon>
        <taxon>Autobranchia</taxon>
        <taxon>Heteroconchia</taxon>
        <taxon>Euheterodonta</taxon>
        <taxon>Imparidentia</taxon>
        <taxon>Neoheterodontei</taxon>
        <taxon>Myida</taxon>
        <taxon>Dreissenoidea</taxon>
        <taxon>Dreissenidae</taxon>
        <taxon>Dreissena</taxon>
    </lineage>
</organism>
<dbReference type="GO" id="GO:0005615">
    <property type="term" value="C:extracellular space"/>
    <property type="evidence" value="ECO:0007669"/>
    <property type="project" value="TreeGrafter"/>
</dbReference>
<dbReference type="Proteomes" id="UP000828390">
    <property type="component" value="Unassembled WGS sequence"/>
</dbReference>
<gene>
    <name evidence="4" type="ORF">DPMN_129942</name>
</gene>
<keyword evidence="1" id="KW-1015">Disulfide bond</keyword>
<reference evidence="4" key="1">
    <citation type="journal article" date="2019" name="bioRxiv">
        <title>The Genome of the Zebra Mussel, Dreissena polymorpha: A Resource for Invasive Species Research.</title>
        <authorList>
            <person name="McCartney M.A."/>
            <person name="Auch B."/>
            <person name="Kono T."/>
            <person name="Mallez S."/>
            <person name="Zhang Y."/>
            <person name="Obille A."/>
            <person name="Becker A."/>
            <person name="Abrahante J.E."/>
            <person name="Garbe J."/>
            <person name="Badalamenti J.P."/>
            <person name="Herman A."/>
            <person name="Mangelson H."/>
            <person name="Liachko I."/>
            <person name="Sullivan S."/>
            <person name="Sone E.D."/>
            <person name="Koren S."/>
            <person name="Silverstein K.A.T."/>
            <person name="Beckman K.B."/>
            <person name="Gohl D.M."/>
        </authorList>
    </citation>
    <scope>NUCLEOTIDE SEQUENCE</scope>
    <source>
        <strain evidence="4">Duluth1</strain>
        <tissue evidence="4">Whole animal</tissue>
    </source>
</reference>
<dbReference type="InterPro" id="IPR050373">
    <property type="entry name" value="Fibrinogen_C-term_domain"/>
</dbReference>
<dbReference type="Gene3D" id="3.90.215.10">
    <property type="entry name" value="Gamma Fibrinogen, chain A, domain 1"/>
    <property type="match status" value="1"/>
</dbReference>
<dbReference type="Pfam" id="PF00147">
    <property type="entry name" value="Fibrinogen_C"/>
    <property type="match status" value="1"/>
</dbReference>
<reference evidence="4" key="2">
    <citation type="submission" date="2020-11" db="EMBL/GenBank/DDBJ databases">
        <authorList>
            <person name="McCartney M.A."/>
            <person name="Auch B."/>
            <person name="Kono T."/>
            <person name="Mallez S."/>
            <person name="Becker A."/>
            <person name="Gohl D.M."/>
            <person name="Silverstein K.A.T."/>
            <person name="Koren S."/>
            <person name="Bechman K.B."/>
            <person name="Herman A."/>
            <person name="Abrahante J.E."/>
            <person name="Garbe J."/>
        </authorList>
    </citation>
    <scope>NUCLEOTIDE SEQUENCE</scope>
    <source>
        <strain evidence="4">Duluth1</strain>
        <tissue evidence="4">Whole animal</tissue>
    </source>
</reference>
<dbReference type="OrthoDB" id="6115472at2759"/>
<feature type="signal peptide" evidence="2">
    <location>
        <begin position="1"/>
        <end position="18"/>
    </location>
</feature>
<name>A0A9D4H234_DREPO</name>
<feature type="domain" description="Fibrinogen C-terminal" evidence="3">
    <location>
        <begin position="68"/>
        <end position="284"/>
    </location>
</feature>
<keyword evidence="5" id="KW-1185">Reference proteome</keyword>
<dbReference type="InterPro" id="IPR014716">
    <property type="entry name" value="Fibrinogen_a/b/g_C_1"/>
</dbReference>
<dbReference type="CDD" id="cd00087">
    <property type="entry name" value="FReD"/>
    <property type="match status" value="1"/>
</dbReference>
<sequence length="284" mass="31344">MRTVLLCFVGLLLRPMAAQTTQASSVDELKNMLLGLQNQVAAIHSTLLTQQTMSISDVCRVIGGATAIQGPADPIDCVDVKEQGNSTSGVYVVKPNGESKLPVYCDMTTDGGGWLVIQRRQDGSQDFYKSYAEYEQGFGNLTGEFYLGNRHISALTRQGHYELRVELEDFKGVSKFAHYSSFSVGDSASKYTLHVDGYNGTAGDSLKFDHDGHKFSTADQDNDGTDSVKCAEKHHGGYWYSACFKSNLNGKWGVPGEQGIVYGSFKDWQIYVLKKSEMKIRRVK</sequence>
<dbReference type="PANTHER" id="PTHR19143">
    <property type="entry name" value="FIBRINOGEN/TENASCIN/ANGIOPOEITIN"/>
    <property type="match status" value="1"/>
</dbReference>
<feature type="chain" id="PRO_5039379323" description="Fibrinogen C-terminal domain-containing protein" evidence="2">
    <location>
        <begin position="19"/>
        <end position="284"/>
    </location>
</feature>
<comment type="caution">
    <text evidence="4">The sequence shown here is derived from an EMBL/GenBank/DDBJ whole genome shotgun (WGS) entry which is preliminary data.</text>
</comment>
<evidence type="ECO:0000256" key="2">
    <source>
        <dbReference type="SAM" id="SignalP"/>
    </source>
</evidence>